<organism evidence="3 4">
    <name type="scientific">Cellulomonas carbonis T26</name>
    <dbReference type="NCBI Taxonomy" id="947969"/>
    <lineage>
        <taxon>Bacteria</taxon>
        <taxon>Bacillati</taxon>
        <taxon>Actinomycetota</taxon>
        <taxon>Actinomycetes</taxon>
        <taxon>Micrococcales</taxon>
        <taxon>Cellulomonadaceae</taxon>
        <taxon>Cellulomonas</taxon>
    </lineage>
</organism>
<dbReference type="RefSeq" id="WP_043606300.1">
    <property type="nucleotide sequence ID" value="NZ_AXCY01000038.1"/>
</dbReference>
<name>A0A0A0BSD9_9CELL</name>
<dbReference type="GO" id="GO:0016779">
    <property type="term" value="F:nucleotidyltransferase activity"/>
    <property type="evidence" value="ECO:0007669"/>
    <property type="project" value="UniProtKB-KW"/>
</dbReference>
<evidence type="ECO:0000256" key="1">
    <source>
        <dbReference type="SAM" id="MobiDB-lite"/>
    </source>
</evidence>
<dbReference type="InterPro" id="IPR032576">
    <property type="entry name" value="DUF4921"/>
</dbReference>
<dbReference type="Gene3D" id="3.30.428.10">
    <property type="entry name" value="HIT-like"/>
    <property type="match status" value="1"/>
</dbReference>
<keyword evidence="4" id="KW-1185">Reference proteome</keyword>
<keyword evidence="3" id="KW-0808">Transferase</keyword>
<dbReference type="InterPro" id="IPR053177">
    <property type="entry name" value="ADP-glucose_phosphorylase"/>
</dbReference>
<reference evidence="3 4" key="2">
    <citation type="journal article" date="2015" name="Stand. Genomic Sci.">
        <title>Draft genome sequence of Cellulomonas carbonis T26(T) and comparative analysis of six Cellulomonas genomes.</title>
        <authorList>
            <person name="Zhuang W."/>
            <person name="Zhang S."/>
            <person name="Xia X."/>
            <person name="Wang G."/>
        </authorList>
    </citation>
    <scope>NUCLEOTIDE SEQUENCE [LARGE SCALE GENOMIC DNA]</scope>
    <source>
        <strain evidence="3 4">T26</strain>
    </source>
</reference>
<dbReference type="PANTHER" id="PTHR42763:SF2">
    <property type="entry name" value="ADP-GLUCOSE PHOSPHORYLASE"/>
    <property type="match status" value="1"/>
</dbReference>
<sequence>MRDAAPSPLVRLPDGTVKQTSPLTGTEVWSVPRRAHRPMSTRAESPRPRPDHDLVAHRCAFCPGRYLETPPEKARVERDGDAYVLRTGLLASEVTARVAELRRFPNLYEIVGVDFWRADHGWVVPDHVRARAAAYLAEPEGAAHVAAILRLRAAAAGAPDAWDALDDDARVDRAADLFAGTHDVVVARRHHVDGAEHGDELAGAGTLTPDEHDRFVRFTVEAVRSLYAEQPHARYVSAFQNWLRPAGASFDHLHKQVVAIDEVGPRVGGLLERLRAQPDVVRRRVLDHARDEGLVVARTDRAVAVAAVGRPYPSFEVWSLDDGALPWQHDDVALRDMADLLHAVHAATGPAVPSNEEWYHRPPDADERLPWHVVVARRDATAAGFEASTGIHVTTTDPRTLRDAAVTRLRTLRDEGEVAPLTLGDA</sequence>
<keyword evidence="3" id="KW-0548">Nucleotidyltransferase</keyword>
<dbReference type="InterPro" id="IPR036265">
    <property type="entry name" value="HIT-like_sf"/>
</dbReference>
<accession>A0A0A0BSD9</accession>
<dbReference type="EMBL" id="AXCY01000038">
    <property type="protein sequence ID" value="KGM10825.1"/>
    <property type="molecule type" value="Genomic_DNA"/>
</dbReference>
<evidence type="ECO:0000313" key="4">
    <source>
        <dbReference type="Proteomes" id="UP000029839"/>
    </source>
</evidence>
<evidence type="ECO:0000313" key="3">
    <source>
        <dbReference type="EMBL" id="KGM10825.1"/>
    </source>
</evidence>
<dbReference type="OrthoDB" id="9762211at2"/>
<comment type="caution">
    <text evidence="3">The sequence shown here is derived from an EMBL/GenBank/DDBJ whole genome shotgun (WGS) entry which is preliminary data.</text>
</comment>
<proteinExistence type="predicted"/>
<dbReference type="PANTHER" id="PTHR42763">
    <property type="entry name" value="ADP-GLUCOSE PHOSPHORYLASE"/>
    <property type="match status" value="1"/>
</dbReference>
<feature type="domain" description="DUF4921" evidence="2">
    <location>
        <begin position="12"/>
        <end position="420"/>
    </location>
</feature>
<evidence type="ECO:0000259" key="2">
    <source>
        <dbReference type="Pfam" id="PF16268"/>
    </source>
</evidence>
<protein>
    <submittedName>
        <fullName evidence="3">UTP--glucose-1-phosphate uridylyltransferase</fullName>
    </submittedName>
</protein>
<gene>
    <name evidence="3" type="ORF">N868_13665</name>
</gene>
<dbReference type="AlphaFoldDB" id="A0A0A0BSD9"/>
<dbReference type="Pfam" id="PF16268">
    <property type="entry name" value="DUF4921"/>
    <property type="match status" value="1"/>
</dbReference>
<reference evidence="3 4" key="1">
    <citation type="submission" date="2013-08" db="EMBL/GenBank/DDBJ databases">
        <title>Genome sequencing of Cellulomonas carbonis T26.</title>
        <authorList>
            <person name="Chen F."/>
            <person name="Li Y."/>
            <person name="Wang G."/>
        </authorList>
    </citation>
    <scope>NUCLEOTIDE SEQUENCE [LARGE SCALE GENOMIC DNA]</scope>
    <source>
        <strain evidence="3 4">T26</strain>
    </source>
</reference>
<feature type="region of interest" description="Disordered" evidence="1">
    <location>
        <begin position="1"/>
        <end position="24"/>
    </location>
</feature>
<dbReference type="Proteomes" id="UP000029839">
    <property type="component" value="Unassembled WGS sequence"/>
</dbReference>
<dbReference type="SUPFAM" id="SSF54197">
    <property type="entry name" value="HIT-like"/>
    <property type="match status" value="1"/>
</dbReference>